<dbReference type="AlphaFoldDB" id="A0A917HQ57"/>
<dbReference type="SMART" id="SM00028">
    <property type="entry name" value="TPR"/>
    <property type="match status" value="2"/>
</dbReference>
<organism evidence="2 3">
    <name type="scientific">Virgibacillus oceani</name>
    <dbReference type="NCBI Taxonomy" id="1479511"/>
    <lineage>
        <taxon>Bacteria</taxon>
        <taxon>Bacillati</taxon>
        <taxon>Bacillota</taxon>
        <taxon>Bacilli</taxon>
        <taxon>Bacillales</taxon>
        <taxon>Bacillaceae</taxon>
        <taxon>Virgibacillus</taxon>
    </lineage>
</organism>
<gene>
    <name evidence="2" type="ORF">GCM10011398_34600</name>
</gene>
<proteinExistence type="predicted"/>
<keyword evidence="3" id="KW-1185">Reference proteome</keyword>
<evidence type="ECO:0000256" key="1">
    <source>
        <dbReference type="PROSITE-ProRule" id="PRU00339"/>
    </source>
</evidence>
<dbReference type="InterPro" id="IPR019734">
    <property type="entry name" value="TPR_rpt"/>
</dbReference>
<dbReference type="Gene3D" id="1.25.40.10">
    <property type="entry name" value="Tetratricopeptide repeat domain"/>
    <property type="match status" value="1"/>
</dbReference>
<dbReference type="RefSeq" id="WP_188456625.1">
    <property type="nucleotide sequence ID" value="NZ_BMFR01000021.1"/>
</dbReference>
<evidence type="ECO:0000313" key="3">
    <source>
        <dbReference type="Proteomes" id="UP000622860"/>
    </source>
</evidence>
<dbReference type="Pfam" id="PF13414">
    <property type="entry name" value="TPR_11"/>
    <property type="match status" value="1"/>
</dbReference>
<comment type="caution">
    <text evidence="2">The sequence shown here is derived from an EMBL/GenBank/DDBJ whole genome shotgun (WGS) entry which is preliminary data.</text>
</comment>
<sequence length="355" mass="40481">MLLYGRNTIAERMAELPVSQINPKLIKLLIEDKTKEIPDSPTKSCLTGKYVNTIIKNNEKVDRFHQENSFMLTCKSCGRKGKYDVGHMVVNTDGNDSVQSIQTTGYFRCKHCNDAGNWEMPNDFMILPLATVLKQIGSDGQNDNRCSVGKFELFDGSWHLYSSDAENHLLTKINENPLDGYLWNRLGNLYHQGNRPELAVNAFEQSVAIDPNQTESHYTLGNLLSQMEDFENAAYHYKRMLLTASDYRAVTTETLRQILAVGLQGLYIISQISGGDIPFLPTRDELIEAGKLKEFESNVVDMEIEIVPNQTESFYPSAEIYMGARQKELPASIRTLKKPKYKKKTKKRHKRTKRK</sequence>
<accession>A0A917HQ57</accession>
<dbReference type="EMBL" id="BMFR01000021">
    <property type="protein sequence ID" value="GGG85919.1"/>
    <property type="molecule type" value="Genomic_DNA"/>
</dbReference>
<name>A0A917HQ57_9BACI</name>
<keyword evidence="1" id="KW-0802">TPR repeat</keyword>
<evidence type="ECO:0008006" key="4">
    <source>
        <dbReference type="Google" id="ProtNLM"/>
    </source>
</evidence>
<dbReference type="SUPFAM" id="SSF48452">
    <property type="entry name" value="TPR-like"/>
    <property type="match status" value="1"/>
</dbReference>
<evidence type="ECO:0000313" key="2">
    <source>
        <dbReference type="EMBL" id="GGG85919.1"/>
    </source>
</evidence>
<protein>
    <recommendedName>
        <fullName evidence="4">Tetratricopeptide repeat protein</fullName>
    </recommendedName>
</protein>
<reference evidence="2" key="2">
    <citation type="submission" date="2020-09" db="EMBL/GenBank/DDBJ databases">
        <authorList>
            <person name="Sun Q."/>
            <person name="Zhou Y."/>
        </authorList>
    </citation>
    <scope>NUCLEOTIDE SEQUENCE</scope>
    <source>
        <strain evidence="2">CGMCC 1.12754</strain>
    </source>
</reference>
<dbReference type="InterPro" id="IPR011990">
    <property type="entry name" value="TPR-like_helical_dom_sf"/>
</dbReference>
<dbReference type="Proteomes" id="UP000622860">
    <property type="component" value="Unassembled WGS sequence"/>
</dbReference>
<reference evidence="2" key="1">
    <citation type="journal article" date="2014" name="Int. J. Syst. Evol. Microbiol.">
        <title>Complete genome sequence of Corynebacterium casei LMG S-19264T (=DSM 44701T), isolated from a smear-ripened cheese.</title>
        <authorList>
            <consortium name="US DOE Joint Genome Institute (JGI-PGF)"/>
            <person name="Walter F."/>
            <person name="Albersmeier A."/>
            <person name="Kalinowski J."/>
            <person name="Ruckert C."/>
        </authorList>
    </citation>
    <scope>NUCLEOTIDE SEQUENCE</scope>
    <source>
        <strain evidence="2">CGMCC 1.12754</strain>
    </source>
</reference>
<feature type="repeat" description="TPR" evidence="1">
    <location>
        <begin position="180"/>
        <end position="213"/>
    </location>
</feature>
<dbReference type="PROSITE" id="PS50005">
    <property type="entry name" value="TPR"/>
    <property type="match status" value="1"/>
</dbReference>